<organism evidence="2">
    <name type="scientific">Siphoviridae sp. ctNmW2</name>
    <dbReference type="NCBI Taxonomy" id="2826306"/>
    <lineage>
        <taxon>Viruses</taxon>
        <taxon>Duplodnaviria</taxon>
        <taxon>Heunggongvirae</taxon>
        <taxon>Uroviricota</taxon>
        <taxon>Caudoviricetes</taxon>
    </lineage>
</organism>
<feature type="region of interest" description="Disordered" evidence="1">
    <location>
        <begin position="1"/>
        <end position="30"/>
    </location>
</feature>
<dbReference type="EMBL" id="BK014912">
    <property type="protein sequence ID" value="DAD82084.1"/>
    <property type="molecule type" value="Genomic_DNA"/>
</dbReference>
<protein>
    <submittedName>
        <fullName evidence="2">Uncharacterized protein</fullName>
    </submittedName>
</protein>
<proteinExistence type="predicted"/>
<evidence type="ECO:0000256" key="1">
    <source>
        <dbReference type="SAM" id="MobiDB-lite"/>
    </source>
</evidence>
<name>A0A8S5MIL0_9CAUD</name>
<accession>A0A8S5MIL0</accession>
<reference evidence="2" key="1">
    <citation type="journal article" date="2021" name="Proc. Natl. Acad. Sci. U.S.A.">
        <title>A Catalog of Tens of Thousands of Viruses from Human Metagenomes Reveals Hidden Associations with Chronic Diseases.</title>
        <authorList>
            <person name="Tisza M.J."/>
            <person name="Buck C.B."/>
        </authorList>
    </citation>
    <scope>NUCLEOTIDE SEQUENCE</scope>
    <source>
        <strain evidence="2">CtNmW2</strain>
    </source>
</reference>
<evidence type="ECO:0000313" key="2">
    <source>
        <dbReference type="EMBL" id="DAD82084.1"/>
    </source>
</evidence>
<feature type="compositionally biased region" description="Polar residues" evidence="1">
    <location>
        <begin position="1"/>
        <end position="10"/>
    </location>
</feature>
<sequence length="41" mass="4876">MVKQNLTGWGQFQKERLNPTEPPPNSIFTQGNFFKNKEMYE</sequence>